<name>A0A1I0GSM8_9FIRM</name>
<dbReference type="AlphaFoldDB" id="A0A1I0GSM8"/>
<gene>
    <name evidence="1" type="ORF">SAMN04489758_13511</name>
</gene>
<protein>
    <submittedName>
        <fullName evidence="1">Uncharacterized nucleotidyltransferase</fullName>
    </submittedName>
</protein>
<dbReference type="GO" id="GO:0016740">
    <property type="term" value="F:transferase activity"/>
    <property type="evidence" value="ECO:0007669"/>
    <property type="project" value="UniProtKB-KW"/>
</dbReference>
<organism evidence="1 2">
    <name type="scientific">Thomasclavelia cocleata</name>
    <dbReference type="NCBI Taxonomy" id="69824"/>
    <lineage>
        <taxon>Bacteria</taxon>
        <taxon>Bacillati</taxon>
        <taxon>Bacillota</taxon>
        <taxon>Erysipelotrichia</taxon>
        <taxon>Erysipelotrichales</taxon>
        <taxon>Coprobacillaceae</taxon>
        <taxon>Thomasclavelia</taxon>
    </lineage>
</organism>
<keyword evidence="2" id="KW-1185">Reference proteome</keyword>
<dbReference type="InterPro" id="IPR039498">
    <property type="entry name" value="NTP_transf_5"/>
</dbReference>
<accession>A0A1I0GSM8</accession>
<sequence length="408" mass="49526">MSGNQISIEEYRKGSLILIRLIQIALSLEQKQFVIDENEYLWDIVYYLSQYNNVEGITYLGAKNVKNIPQRIIDKWKKKYDTTVYHQFLFEIESQAIFQKMEEMKIAYWPIKGARIARYYPLPGMRFMADNDILYGFVEINNGRYCQLGQDEKEKKEYMKSAQKILVDIMADRGYDYQLNHGNSDVFKKPPIFNFEMHYQIFISGQKNYNYYKDPWLKAKRCFDDKNEYCFIDEDEYIYMIAHTFKHFNSSGCGIRCIIDLFVFLKNKEKCMDWNYINHELQMMDLDEFHRQLKKLSLSCFLFKNLDLDDENLLLYLMKSGTFGNIIYYFERKYDQQNSSYNFVKKINYLKKRLFLSKEQCRDVFPFIYKHMYLMPFLALYRIVNSIILRPKRFFSEFRFLIKKNEKK</sequence>
<evidence type="ECO:0000313" key="1">
    <source>
        <dbReference type="EMBL" id="SET74226.1"/>
    </source>
</evidence>
<keyword evidence="1" id="KW-0808">Transferase</keyword>
<proteinExistence type="predicted"/>
<dbReference type="GeneID" id="78289154"/>
<dbReference type="RefSeq" id="WP_092355706.1">
    <property type="nucleotide sequence ID" value="NZ_CANTIP010000008.1"/>
</dbReference>
<evidence type="ECO:0000313" key="2">
    <source>
        <dbReference type="Proteomes" id="UP000198558"/>
    </source>
</evidence>
<dbReference type="Proteomes" id="UP000198558">
    <property type="component" value="Unassembled WGS sequence"/>
</dbReference>
<dbReference type="EMBL" id="FOIN01000035">
    <property type="protein sequence ID" value="SET74226.1"/>
    <property type="molecule type" value="Genomic_DNA"/>
</dbReference>
<reference evidence="2" key="1">
    <citation type="submission" date="2016-10" db="EMBL/GenBank/DDBJ databases">
        <authorList>
            <person name="Varghese N."/>
            <person name="Submissions S."/>
        </authorList>
    </citation>
    <scope>NUCLEOTIDE SEQUENCE [LARGE SCALE GENOMIC DNA]</scope>
    <source>
        <strain evidence="2">DSM 1551</strain>
    </source>
</reference>
<dbReference type="Pfam" id="PF14907">
    <property type="entry name" value="NTP_transf_5"/>
    <property type="match status" value="2"/>
</dbReference>